<comment type="caution">
    <text evidence="3">The sequence shown here is derived from an EMBL/GenBank/DDBJ whole genome shotgun (WGS) entry which is preliminary data.</text>
</comment>
<gene>
    <name evidence="4" type="ORF">FC31_GL001066</name>
    <name evidence="3" type="ORF">HMPREF0494_2207</name>
</gene>
<keyword evidence="6" id="KW-1185">Reference proteome</keyword>
<dbReference type="PATRIC" id="fig|525309.8.peg.1076"/>
<proteinExistence type="predicted"/>
<sequence>MIIFYNEVGIVLEPLKTGNPIWVYYLDIDTGENLMVPQLMRGVTGCKYHVERKDFPHYRYVDVDGATAGTFNMQRKDVKFYYRKDNWQEVEAVDTYLQIDQAATVYDNVKGLPIDVPLPAGIVVKAFHRVNTENGDTWYELGAGQWVRYQGMRVVTNPYRNEQVQGPSLADQLTILPLKNVQGTIDYLPNREIDVYDAPYGKKVATLPDGKRVSISGKLDDNGEIIWYQVGDHRFITGNYVIVDHQED</sequence>
<organism evidence="3 5">
    <name type="scientific">Limosilactobacillus antri DSM 16041</name>
    <dbReference type="NCBI Taxonomy" id="525309"/>
    <lineage>
        <taxon>Bacteria</taxon>
        <taxon>Bacillati</taxon>
        <taxon>Bacillota</taxon>
        <taxon>Bacilli</taxon>
        <taxon>Lactobacillales</taxon>
        <taxon>Lactobacillaceae</taxon>
        <taxon>Limosilactobacillus</taxon>
    </lineage>
</organism>
<reference evidence="4 6" key="2">
    <citation type="journal article" date="2015" name="Genome Announc.">
        <title>Expanding the biotechnology potential of lactobacilli through comparative genomics of 213 strains and associated genera.</title>
        <authorList>
            <person name="Sun Z."/>
            <person name="Harris H.M."/>
            <person name="McCann A."/>
            <person name="Guo C."/>
            <person name="Argimon S."/>
            <person name="Zhang W."/>
            <person name="Yang X."/>
            <person name="Jeffery I.B."/>
            <person name="Cooney J.C."/>
            <person name="Kagawa T.F."/>
            <person name="Liu W."/>
            <person name="Song Y."/>
            <person name="Salvetti E."/>
            <person name="Wrobel A."/>
            <person name="Rasinkangas P."/>
            <person name="Parkhill J."/>
            <person name="Rea M.C."/>
            <person name="O'Sullivan O."/>
            <person name="Ritari J."/>
            <person name="Douillard F.P."/>
            <person name="Paul Ross R."/>
            <person name="Yang R."/>
            <person name="Briner A.E."/>
            <person name="Felis G.E."/>
            <person name="de Vos W.M."/>
            <person name="Barrangou R."/>
            <person name="Klaenhammer T.R."/>
            <person name="Caufield P.W."/>
            <person name="Cui Y."/>
            <person name="Zhang H."/>
            <person name="O'Toole P.W."/>
        </authorList>
    </citation>
    <scope>NUCLEOTIDE SEQUENCE [LARGE SCALE GENOMIC DNA]</scope>
    <source>
        <strain evidence="4 6">DSM 16041</strain>
    </source>
</reference>
<dbReference type="EMBL" id="ACLL01000071">
    <property type="protein sequence ID" value="EEW52617.1"/>
    <property type="molecule type" value="Genomic_DNA"/>
</dbReference>
<dbReference type="eggNOG" id="COG1482">
    <property type="taxonomic scope" value="Bacteria"/>
</dbReference>
<evidence type="ECO:0000313" key="6">
    <source>
        <dbReference type="Proteomes" id="UP000051883"/>
    </source>
</evidence>
<dbReference type="Proteomes" id="UP000003675">
    <property type="component" value="Unassembled WGS sequence"/>
</dbReference>
<dbReference type="STRING" id="525309.HMPREF0494_2207"/>
<dbReference type="AlphaFoldDB" id="C8PA63"/>
<evidence type="ECO:0000313" key="4">
    <source>
        <dbReference type="EMBL" id="KRK56947.1"/>
    </source>
</evidence>
<evidence type="ECO:0000313" key="3">
    <source>
        <dbReference type="EMBL" id="EEW52617.1"/>
    </source>
</evidence>
<name>C8PA63_9LACO</name>
<dbReference type="Proteomes" id="UP000051883">
    <property type="component" value="Unassembled WGS sequence"/>
</dbReference>
<evidence type="ECO:0000256" key="1">
    <source>
        <dbReference type="ARBA" id="ARBA00022737"/>
    </source>
</evidence>
<accession>C8PA63</accession>
<evidence type="ECO:0000259" key="2">
    <source>
        <dbReference type="Pfam" id="PF06458"/>
    </source>
</evidence>
<dbReference type="InterPro" id="IPR009459">
    <property type="entry name" value="MucBP_dom"/>
</dbReference>
<dbReference type="Pfam" id="PF06458">
    <property type="entry name" value="MucBP"/>
    <property type="match status" value="1"/>
</dbReference>
<reference evidence="3 5" key="1">
    <citation type="submission" date="2009-09" db="EMBL/GenBank/DDBJ databases">
        <authorList>
            <person name="Qin X."/>
            <person name="Bachman B."/>
            <person name="Battles P."/>
            <person name="Bell A."/>
            <person name="Bess C."/>
            <person name="Bickham C."/>
            <person name="Chaboub L."/>
            <person name="Chen D."/>
            <person name="Coyle M."/>
            <person name="Deiros D.R."/>
            <person name="Dinh H."/>
            <person name="Forbes L."/>
            <person name="Fowler G."/>
            <person name="Francisco L."/>
            <person name="Fu Q."/>
            <person name="Gubbala S."/>
            <person name="Hale W."/>
            <person name="Han Y."/>
            <person name="Hemphill L."/>
            <person name="Highlander S.K."/>
            <person name="Hirani K."/>
            <person name="Hogues M."/>
            <person name="Jackson L."/>
            <person name="Jakkamsetti A."/>
            <person name="Javaid M."/>
            <person name="Jiang H."/>
            <person name="Korchina V."/>
            <person name="Kovar C."/>
            <person name="Lara F."/>
            <person name="Lee S."/>
            <person name="Mata R."/>
            <person name="Mathew T."/>
            <person name="Moen C."/>
            <person name="Morales K."/>
            <person name="Munidasa M."/>
            <person name="Nazareth L."/>
            <person name="Ngo R."/>
            <person name="Nguyen L."/>
            <person name="Okwuonu G."/>
            <person name="Ongeri F."/>
            <person name="Patil S."/>
            <person name="Petrosino J."/>
            <person name="Pham C."/>
            <person name="Pham P."/>
            <person name="Pu L.-L."/>
            <person name="Puazo M."/>
            <person name="Raj R."/>
            <person name="Reid J."/>
            <person name="Rouhana J."/>
            <person name="Saada N."/>
            <person name="Shang Y."/>
            <person name="Simmons D."/>
            <person name="Thornton R."/>
            <person name="Warren J."/>
            <person name="Weissenberger G."/>
            <person name="Zhang J."/>
            <person name="Zhang L."/>
            <person name="Zhou C."/>
            <person name="Zhu D."/>
            <person name="Muzny D."/>
            <person name="Worley K."/>
            <person name="Gibbs R."/>
        </authorList>
    </citation>
    <scope>NUCLEOTIDE SEQUENCE [LARGE SCALE GENOMIC DNA]</scope>
    <source>
        <strain evidence="3 5">DSM 16041</strain>
    </source>
</reference>
<feature type="domain" description="MucBP" evidence="2">
    <location>
        <begin position="20"/>
        <end position="83"/>
    </location>
</feature>
<dbReference type="EMBL" id="AZDK01000027">
    <property type="protein sequence ID" value="KRK56947.1"/>
    <property type="molecule type" value="Genomic_DNA"/>
</dbReference>
<dbReference type="HOGENOM" id="CLU_062801_0_0_9"/>
<dbReference type="Gene3D" id="3.10.20.320">
    <property type="entry name" value="Putative peptidoglycan bound protein (lpxtg motif)"/>
    <property type="match status" value="1"/>
</dbReference>
<protein>
    <recommendedName>
        <fullName evidence="2">MucBP domain-containing protein</fullName>
    </recommendedName>
</protein>
<keyword evidence="1" id="KW-0677">Repeat</keyword>
<evidence type="ECO:0000313" key="5">
    <source>
        <dbReference type="Proteomes" id="UP000003675"/>
    </source>
</evidence>